<evidence type="ECO:0000313" key="2">
    <source>
        <dbReference type="Proteomes" id="UP000011547"/>
    </source>
</evidence>
<accession>M1LN89</accession>
<sequence>MGFVMANIYESEITVFLNAFKKAHPEIELKQKIGRSILWDKSIDLVLKKDFDSVRIPQKSYVYQTD</sequence>
<gene>
    <name evidence="1" type="ORF">CDSE_0058</name>
</gene>
<dbReference type="eggNOG" id="ENOG50314ER">
    <property type="taxonomic scope" value="Bacteria"/>
</dbReference>
<proteinExistence type="predicted"/>
<organism evidence="1 2">
    <name type="scientific">Candidatus Kinetoplastidibacterium desouzai TCC079E</name>
    <dbReference type="NCBI Taxonomy" id="1208919"/>
    <lineage>
        <taxon>Bacteria</taxon>
        <taxon>Pseudomonadati</taxon>
        <taxon>Pseudomonadota</taxon>
        <taxon>Betaproteobacteria</taxon>
        <taxon>Candidatus Kinetoplastidibacterium</taxon>
    </lineage>
</organism>
<reference evidence="1 2" key="1">
    <citation type="journal article" date="2013" name="Genome Biol. Evol.">
        <title>Genome evolution and phylogenomic analysis of candidatus kinetoplastibacterium, the betaproteobacterial endosymbionts of strigomonas and angomonas.</title>
        <authorList>
            <person name="Alves J.M."/>
            <person name="Serrano M.G."/>
            <person name="Maia da Silva F."/>
            <person name="Voegtly L.J."/>
            <person name="Matveyev A.V."/>
            <person name="Teixeira M.M."/>
            <person name="Camargo E.P."/>
            <person name="Buck G.A."/>
        </authorList>
    </citation>
    <scope>NUCLEOTIDE SEQUENCE [LARGE SCALE GENOMIC DNA]</scope>
    <source>
        <strain evidence="1 2">TCC079E</strain>
    </source>
</reference>
<dbReference type="InterPro" id="IPR021853">
    <property type="entry name" value="DUF3460"/>
</dbReference>
<dbReference type="STRING" id="1208919.CDSE_0058"/>
<dbReference type="KEGG" id="kde:CDSE_0058"/>
<dbReference type="AlphaFoldDB" id="M1LN89"/>
<dbReference type="Pfam" id="PF11943">
    <property type="entry name" value="DUF3460"/>
    <property type="match status" value="1"/>
</dbReference>
<dbReference type="EMBL" id="CP003803">
    <property type="protein sequence ID" value="AGF47177.1"/>
    <property type="molecule type" value="Genomic_DNA"/>
</dbReference>
<dbReference type="PATRIC" id="fig|1208919.3.peg.620"/>
<dbReference type="Proteomes" id="UP000011547">
    <property type="component" value="Chromosome"/>
</dbReference>
<name>M1LN89_9PROT</name>
<protein>
    <recommendedName>
        <fullName evidence="3">DUF3460 family protein</fullName>
    </recommendedName>
</protein>
<dbReference type="HOGENOM" id="CLU_188971_1_0_4"/>
<keyword evidence="2" id="KW-1185">Reference proteome</keyword>
<evidence type="ECO:0000313" key="1">
    <source>
        <dbReference type="EMBL" id="AGF47177.1"/>
    </source>
</evidence>
<evidence type="ECO:0008006" key="3">
    <source>
        <dbReference type="Google" id="ProtNLM"/>
    </source>
</evidence>